<comment type="caution">
    <text evidence="3">The sequence shown here is derived from an EMBL/GenBank/DDBJ whole genome shotgun (WGS) entry which is preliminary data.</text>
</comment>
<dbReference type="Pfam" id="PF20149">
    <property type="entry name" value="DUF6532"/>
    <property type="match status" value="1"/>
</dbReference>
<feature type="domain" description="DUF6532" evidence="2">
    <location>
        <begin position="64"/>
        <end position="213"/>
    </location>
</feature>
<evidence type="ECO:0000256" key="1">
    <source>
        <dbReference type="SAM" id="MobiDB-lite"/>
    </source>
</evidence>
<accession>A0A4Z0A1Z3</accession>
<name>A0A4Z0A1Z3_9AGAM</name>
<protein>
    <recommendedName>
        <fullName evidence="2">DUF6532 domain-containing protein</fullName>
    </recommendedName>
</protein>
<feature type="region of interest" description="Disordered" evidence="1">
    <location>
        <begin position="247"/>
        <end position="280"/>
    </location>
</feature>
<evidence type="ECO:0000259" key="2">
    <source>
        <dbReference type="Pfam" id="PF20149"/>
    </source>
</evidence>
<evidence type="ECO:0000313" key="4">
    <source>
        <dbReference type="Proteomes" id="UP000298061"/>
    </source>
</evidence>
<dbReference type="InterPro" id="IPR045341">
    <property type="entry name" value="DUF6532"/>
</dbReference>
<gene>
    <name evidence="3" type="ORF">EWM64_g4282</name>
</gene>
<dbReference type="Proteomes" id="UP000298061">
    <property type="component" value="Unassembled WGS sequence"/>
</dbReference>
<evidence type="ECO:0000313" key="3">
    <source>
        <dbReference type="EMBL" id="TFY79728.1"/>
    </source>
</evidence>
<dbReference type="EMBL" id="SFCI01000451">
    <property type="protein sequence ID" value="TFY79728.1"/>
    <property type="molecule type" value="Genomic_DNA"/>
</dbReference>
<dbReference type="AlphaFoldDB" id="A0A4Z0A1Z3"/>
<proteinExistence type="predicted"/>
<dbReference type="OrthoDB" id="2800032at2759"/>
<keyword evidence="4" id="KW-1185">Reference proteome</keyword>
<organism evidence="3 4">
    <name type="scientific">Hericium alpestre</name>
    <dbReference type="NCBI Taxonomy" id="135208"/>
    <lineage>
        <taxon>Eukaryota</taxon>
        <taxon>Fungi</taxon>
        <taxon>Dikarya</taxon>
        <taxon>Basidiomycota</taxon>
        <taxon>Agaricomycotina</taxon>
        <taxon>Agaricomycetes</taxon>
        <taxon>Russulales</taxon>
        <taxon>Hericiaceae</taxon>
        <taxon>Hericium</taxon>
    </lineage>
</organism>
<sequence length="280" mass="31144">MGATKNKGDMADSHSQDVLPPWIIPFYKEELLPTLVDFFGAQSDPWELSGTDGLLFSSILECIIMDICPKEHYVPVRSGTDKLYTVSRQQISNYHCKFQLTAVTLVQKEVRAQQKHGQNAVVKFVMDALAPQNGAAYWGETKGSNGPEGTFLSDYIVKTLAEHVKAMEGSLLEEHHFPVGTFILAITAVTHAFRMFSTGAYINGGAFSKENVSTLMSEWSDGIAVKTFLAKPHRQDQLLKKIKTFLENPNPQETMHKSSGLGSTDEHTHGLKQPSMWRGR</sequence>
<reference evidence="3 4" key="1">
    <citation type="submission" date="2019-02" db="EMBL/GenBank/DDBJ databases">
        <title>Genome sequencing of the rare red list fungi Hericium alpestre (H. flagellum).</title>
        <authorList>
            <person name="Buettner E."/>
            <person name="Kellner H."/>
        </authorList>
    </citation>
    <scope>NUCLEOTIDE SEQUENCE [LARGE SCALE GENOMIC DNA]</scope>
    <source>
        <strain evidence="3 4">DSM 108284</strain>
    </source>
</reference>